<sequence length="123" mass="13865">MTHQQPEHYIPTYVSDQEKASWGQSSMLWGTPPRVVVNAKSTVLAYILWFFLGSLGIHKFYLNAPFMGILYLVLFGVGALTSGIFIGFIPLGIWAILMFIDIFTIPLRVRILNSIATARANRF</sequence>
<dbReference type="InterPro" id="IPR007829">
    <property type="entry name" value="TM2"/>
</dbReference>
<reference evidence="7 8" key="1">
    <citation type="submission" date="2020-09" db="EMBL/GenBank/DDBJ databases">
        <title>Investigation of environmental microbes.</title>
        <authorList>
            <person name="Ou Y."/>
            <person name="Kang Q."/>
        </authorList>
    </citation>
    <scope>NUCLEOTIDE SEQUENCE [LARGE SCALE GENOMIC DNA]</scope>
    <source>
        <strain evidence="7 8">KJZ-14</strain>
    </source>
</reference>
<evidence type="ECO:0000313" key="7">
    <source>
        <dbReference type="EMBL" id="QNV37746.1"/>
    </source>
</evidence>
<dbReference type="PANTHER" id="PTHR21016:SF25">
    <property type="entry name" value="TM2 DOMAIN-CONTAINING PROTEIN DDB_G0277895-RELATED"/>
    <property type="match status" value="1"/>
</dbReference>
<feature type="transmembrane region" description="Helical" evidence="5">
    <location>
        <begin position="68"/>
        <end position="100"/>
    </location>
</feature>
<keyword evidence="3 5" id="KW-1133">Transmembrane helix</keyword>
<dbReference type="AlphaFoldDB" id="A0A7H2BDK0"/>
<dbReference type="RefSeq" id="WP_190724570.1">
    <property type="nucleotide sequence ID" value="NZ_CP061539.1"/>
</dbReference>
<evidence type="ECO:0000256" key="4">
    <source>
        <dbReference type="ARBA" id="ARBA00023136"/>
    </source>
</evidence>
<dbReference type="GO" id="GO:0016020">
    <property type="term" value="C:membrane"/>
    <property type="evidence" value="ECO:0007669"/>
    <property type="project" value="UniProtKB-SubCell"/>
</dbReference>
<dbReference type="Proteomes" id="UP000516404">
    <property type="component" value="Chromosome"/>
</dbReference>
<evidence type="ECO:0000259" key="6">
    <source>
        <dbReference type="Pfam" id="PF05154"/>
    </source>
</evidence>
<keyword evidence="4 5" id="KW-0472">Membrane</keyword>
<protein>
    <submittedName>
        <fullName evidence="7">TM2 domain-containing protein</fullName>
    </submittedName>
</protein>
<evidence type="ECO:0000313" key="8">
    <source>
        <dbReference type="Proteomes" id="UP000516404"/>
    </source>
</evidence>
<gene>
    <name evidence="7" type="ORF">IDM49_11245</name>
</gene>
<name>A0A7H2BDK0_9MICC</name>
<organism evidence="7 8">
    <name type="scientific">Rothia terrae</name>
    <dbReference type="NCBI Taxonomy" id="396015"/>
    <lineage>
        <taxon>Bacteria</taxon>
        <taxon>Bacillati</taxon>
        <taxon>Actinomycetota</taxon>
        <taxon>Actinomycetes</taxon>
        <taxon>Micrococcales</taxon>
        <taxon>Micrococcaceae</taxon>
        <taxon>Rothia</taxon>
    </lineage>
</organism>
<dbReference type="EMBL" id="CP061539">
    <property type="protein sequence ID" value="QNV37746.1"/>
    <property type="molecule type" value="Genomic_DNA"/>
</dbReference>
<comment type="subcellular location">
    <subcellularLocation>
        <location evidence="1">Membrane</location>
        <topology evidence="1">Multi-pass membrane protein</topology>
    </subcellularLocation>
</comment>
<keyword evidence="8" id="KW-1185">Reference proteome</keyword>
<dbReference type="PANTHER" id="PTHR21016">
    <property type="entry name" value="BETA-AMYLOID BINDING PROTEIN-RELATED"/>
    <property type="match status" value="1"/>
</dbReference>
<accession>A0A7H2BDK0</accession>
<feature type="domain" description="TM2" evidence="6">
    <location>
        <begin position="39"/>
        <end position="89"/>
    </location>
</feature>
<dbReference type="Pfam" id="PF05154">
    <property type="entry name" value="TM2"/>
    <property type="match status" value="1"/>
</dbReference>
<evidence type="ECO:0000256" key="5">
    <source>
        <dbReference type="SAM" id="Phobius"/>
    </source>
</evidence>
<dbReference type="KEGG" id="rter:IDM49_11245"/>
<evidence type="ECO:0000256" key="2">
    <source>
        <dbReference type="ARBA" id="ARBA00022692"/>
    </source>
</evidence>
<feature type="transmembrane region" description="Helical" evidence="5">
    <location>
        <begin position="43"/>
        <end position="62"/>
    </location>
</feature>
<evidence type="ECO:0000256" key="1">
    <source>
        <dbReference type="ARBA" id="ARBA00004141"/>
    </source>
</evidence>
<dbReference type="GeneID" id="96624816"/>
<evidence type="ECO:0000256" key="3">
    <source>
        <dbReference type="ARBA" id="ARBA00022989"/>
    </source>
</evidence>
<dbReference type="InterPro" id="IPR050932">
    <property type="entry name" value="TM2D1-3-like"/>
</dbReference>
<proteinExistence type="predicted"/>
<keyword evidence="2 5" id="KW-0812">Transmembrane</keyword>